<proteinExistence type="predicted"/>
<dbReference type="EMBL" id="AOIV01000011">
    <property type="protein sequence ID" value="ELZ32451.1"/>
    <property type="molecule type" value="Genomic_DNA"/>
</dbReference>
<gene>
    <name evidence="2" type="ORF">C474_06507</name>
</gene>
<name>M0DAH6_HALPD</name>
<sequence>MKPEDVPLVREIIRTGADDRVFDLLLVVGPLLVVLVALLGRSVVTTALAGGYLLAFVGYTLFKGLRRTDSGV</sequence>
<feature type="transmembrane region" description="Helical" evidence="1">
    <location>
        <begin position="21"/>
        <end position="39"/>
    </location>
</feature>
<protein>
    <submittedName>
        <fullName evidence="2">Uncharacterized protein</fullName>
    </submittedName>
</protein>
<keyword evidence="1" id="KW-0472">Membrane</keyword>
<dbReference type="AlphaFoldDB" id="M0DAH6"/>
<accession>M0DAH6</accession>
<dbReference type="InParanoid" id="M0DAH6"/>
<dbReference type="eggNOG" id="arCOG08206">
    <property type="taxonomic scope" value="Archaea"/>
</dbReference>
<evidence type="ECO:0000256" key="1">
    <source>
        <dbReference type="SAM" id="Phobius"/>
    </source>
</evidence>
<keyword evidence="3" id="KW-1185">Reference proteome</keyword>
<dbReference type="RefSeq" id="WP_008385082.1">
    <property type="nucleotide sequence ID" value="NZ_AOIV01000011.1"/>
</dbReference>
<keyword evidence="1" id="KW-1133">Transmembrane helix</keyword>
<evidence type="ECO:0000313" key="2">
    <source>
        <dbReference type="EMBL" id="ELZ32451.1"/>
    </source>
</evidence>
<dbReference type="Proteomes" id="UP000011513">
    <property type="component" value="Unassembled WGS sequence"/>
</dbReference>
<keyword evidence="1" id="KW-0812">Transmembrane</keyword>
<reference evidence="2 3" key="1">
    <citation type="journal article" date="2014" name="PLoS Genet.">
        <title>Phylogenetically driven sequencing of extremely halophilic archaea reveals strategies for static and dynamic osmo-response.</title>
        <authorList>
            <person name="Becker E.A."/>
            <person name="Seitzer P.M."/>
            <person name="Tritt A."/>
            <person name="Larsen D."/>
            <person name="Krusor M."/>
            <person name="Yao A.I."/>
            <person name="Wu D."/>
            <person name="Madern D."/>
            <person name="Eisen J.A."/>
            <person name="Darling A.E."/>
            <person name="Facciotti M.T."/>
        </authorList>
    </citation>
    <scope>NUCLEOTIDE SEQUENCE [LARGE SCALE GENOMIC DNA]</scope>
    <source>
        <strain evidence="2 3">JCM 14848</strain>
    </source>
</reference>
<comment type="caution">
    <text evidence="2">The sequence shown here is derived from an EMBL/GenBank/DDBJ whole genome shotgun (WGS) entry which is preliminary data.</text>
</comment>
<evidence type="ECO:0000313" key="3">
    <source>
        <dbReference type="Proteomes" id="UP000011513"/>
    </source>
</evidence>
<feature type="transmembrane region" description="Helical" evidence="1">
    <location>
        <begin position="45"/>
        <end position="62"/>
    </location>
</feature>
<organism evidence="2 3">
    <name type="scientific">Halogeometricum pallidum JCM 14848</name>
    <dbReference type="NCBI Taxonomy" id="1227487"/>
    <lineage>
        <taxon>Archaea</taxon>
        <taxon>Methanobacteriati</taxon>
        <taxon>Methanobacteriota</taxon>
        <taxon>Stenosarchaea group</taxon>
        <taxon>Halobacteria</taxon>
        <taxon>Halobacteriales</taxon>
        <taxon>Haloferacaceae</taxon>
        <taxon>Halogeometricum</taxon>
    </lineage>
</organism>